<accession>A0AAD5LSW7</accession>
<protein>
    <submittedName>
        <fullName evidence="1">Uncharacterized protein</fullName>
    </submittedName>
</protein>
<gene>
    <name evidence="1" type="ORF">P43SY_004942</name>
</gene>
<evidence type="ECO:0000313" key="1">
    <source>
        <dbReference type="EMBL" id="KAJ0392530.1"/>
    </source>
</evidence>
<dbReference type="AlphaFoldDB" id="A0AAD5LSW7"/>
<evidence type="ECO:0000313" key="2">
    <source>
        <dbReference type="Proteomes" id="UP001209570"/>
    </source>
</evidence>
<organism evidence="1 2">
    <name type="scientific">Pythium insidiosum</name>
    <name type="common">Pythiosis disease agent</name>
    <dbReference type="NCBI Taxonomy" id="114742"/>
    <lineage>
        <taxon>Eukaryota</taxon>
        <taxon>Sar</taxon>
        <taxon>Stramenopiles</taxon>
        <taxon>Oomycota</taxon>
        <taxon>Peronosporomycetes</taxon>
        <taxon>Pythiales</taxon>
        <taxon>Pythiaceae</taxon>
        <taxon>Pythium</taxon>
    </lineage>
</organism>
<dbReference type="Proteomes" id="UP001209570">
    <property type="component" value="Unassembled WGS sequence"/>
</dbReference>
<keyword evidence="2" id="KW-1185">Reference proteome</keyword>
<reference evidence="1" key="1">
    <citation type="submission" date="2021-12" db="EMBL/GenBank/DDBJ databases">
        <title>Prjna785345.</title>
        <authorList>
            <person name="Rujirawat T."/>
            <person name="Krajaejun T."/>
        </authorList>
    </citation>
    <scope>NUCLEOTIDE SEQUENCE</scope>
    <source>
        <strain evidence="1">Pi057C3</strain>
    </source>
</reference>
<name>A0AAD5LSW7_PYTIN</name>
<comment type="caution">
    <text evidence="1">The sequence shown here is derived from an EMBL/GenBank/DDBJ whole genome shotgun (WGS) entry which is preliminary data.</text>
</comment>
<proteinExistence type="predicted"/>
<sequence>MALRQVAEGVPVGEQFFIEAFQDGLGDFSGSLIVQLDALLVAGCDEEILLGKDFLRMPTQAYATLKVPIAAPDGSLGVLEPAERRYKWLMTPRTVAVVRDGHVTMPVLSMQVLEERGDLDRHRVEQWIGTLRKYKAAPLPNENELDLEHLNERDAELMRRVLRAFPGVVSEAKVCPPLTKTGVVHHTPTGNAAPILHRAWRKSVAENKIVDEHVQKMLSEGVIEMGNGP</sequence>
<dbReference type="EMBL" id="JAKCXM010000619">
    <property type="protein sequence ID" value="KAJ0392530.1"/>
    <property type="molecule type" value="Genomic_DNA"/>
</dbReference>